<dbReference type="InterPro" id="IPR004675">
    <property type="entry name" value="AhpD_core"/>
</dbReference>
<dbReference type="NCBIfam" id="TIGR00778">
    <property type="entry name" value="ahpD_dom"/>
    <property type="match status" value="1"/>
</dbReference>
<protein>
    <submittedName>
        <fullName evidence="2">Carboxymuconolactone decarboxylase family protein</fullName>
    </submittedName>
</protein>
<sequence length="176" mass="18999">MTTETTAQELAQHLDLQASGTPHLRTVTPRAKSPALLVPGAMKALPELGKLAHGQGVPATTLELVHLRVSQINGCGWCIEYGMRQARKAGESEDRLASVAAWRESPYLSEAECAAIELAEAMTRLADSADGVPDAVWNRAAEHWDEQALAALVLHVGVTNLFNRLNVTTRQVPGTW</sequence>
<organism evidence="2 3">
    <name type="scientific">Promicromonospora kroppenstedtii</name>
    <dbReference type="NCBI Taxonomy" id="440482"/>
    <lineage>
        <taxon>Bacteria</taxon>
        <taxon>Bacillati</taxon>
        <taxon>Actinomycetota</taxon>
        <taxon>Actinomycetes</taxon>
        <taxon>Micrococcales</taxon>
        <taxon>Promicromonosporaceae</taxon>
        <taxon>Promicromonospora</taxon>
    </lineage>
</organism>
<accession>A0ABW7XRA8</accession>
<gene>
    <name evidence="2" type="ORF">ACH47X_22745</name>
</gene>
<evidence type="ECO:0000259" key="1">
    <source>
        <dbReference type="Pfam" id="PF02627"/>
    </source>
</evidence>
<dbReference type="InterPro" id="IPR029032">
    <property type="entry name" value="AhpD-like"/>
</dbReference>
<dbReference type="PANTHER" id="PTHR34846">
    <property type="entry name" value="4-CARBOXYMUCONOLACTONE DECARBOXYLASE FAMILY PROTEIN (AFU_ORTHOLOGUE AFUA_6G11590)"/>
    <property type="match status" value="1"/>
</dbReference>
<dbReference type="PANTHER" id="PTHR34846:SF7">
    <property type="entry name" value="BLL7811 PROTEIN"/>
    <property type="match status" value="1"/>
</dbReference>
<dbReference type="EMBL" id="JBIRYI010000016">
    <property type="protein sequence ID" value="MFI2489750.1"/>
    <property type="molecule type" value="Genomic_DNA"/>
</dbReference>
<dbReference type="SUPFAM" id="SSF69118">
    <property type="entry name" value="AhpD-like"/>
    <property type="match status" value="1"/>
</dbReference>
<keyword evidence="3" id="KW-1185">Reference proteome</keyword>
<dbReference type="Gene3D" id="1.20.1290.10">
    <property type="entry name" value="AhpD-like"/>
    <property type="match status" value="1"/>
</dbReference>
<reference evidence="2 3" key="1">
    <citation type="submission" date="2024-10" db="EMBL/GenBank/DDBJ databases">
        <title>The Natural Products Discovery Center: Release of the First 8490 Sequenced Strains for Exploring Actinobacteria Biosynthetic Diversity.</title>
        <authorList>
            <person name="Kalkreuter E."/>
            <person name="Kautsar S.A."/>
            <person name="Yang D."/>
            <person name="Bader C.D."/>
            <person name="Teijaro C.N."/>
            <person name="Fluegel L."/>
            <person name="Davis C.M."/>
            <person name="Simpson J.R."/>
            <person name="Lauterbach L."/>
            <person name="Steele A.D."/>
            <person name="Gui C."/>
            <person name="Meng S."/>
            <person name="Li G."/>
            <person name="Viehrig K."/>
            <person name="Ye F."/>
            <person name="Su P."/>
            <person name="Kiefer A.F."/>
            <person name="Nichols A."/>
            <person name="Cepeda A.J."/>
            <person name="Yan W."/>
            <person name="Fan B."/>
            <person name="Jiang Y."/>
            <person name="Adhikari A."/>
            <person name="Zheng C.-J."/>
            <person name="Schuster L."/>
            <person name="Cowan T.M."/>
            <person name="Smanski M.J."/>
            <person name="Chevrette M.G."/>
            <person name="De Carvalho L.P.S."/>
            <person name="Shen B."/>
        </authorList>
    </citation>
    <scope>NUCLEOTIDE SEQUENCE [LARGE SCALE GENOMIC DNA]</scope>
    <source>
        <strain evidence="2 3">NPDC019481</strain>
    </source>
</reference>
<dbReference type="InterPro" id="IPR003779">
    <property type="entry name" value="CMD-like"/>
</dbReference>
<evidence type="ECO:0000313" key="2">
    <source>
        <dbReference type="EMBL" id="MFI2489750.1"/>
    </source>
</evidence>
<name>A0ABW7XRA8_9MICO</name>
<evidence type="ECO:0000313" key="3">
    <source>
        <dbReference type="Proteomes" id="UP001611580"/>
    </source>
</evidence>
<dbReference type="Pfam" id="PF02627">
    <property type="entry name" value="CMD"/>
    <property type="match status" value="1"/>
</dbReference>
<dbReference type="Proteomes" id="UP001611580">
    <property type="component" value="Unassembled WGS sequence"/>
</dbReference>
<dbReference type="RefSeq" id="WP_200835914.1">
    <property type="nucleotide sequence ID" value="NZ_JBIRYI010000016.1"/>
</dbReference>
<proteinExistence type="predicted"/>
<comment type="caution">
    <text evidence="2">The sequence shown here is derived from an EMBL/GenBank/DDBJ whole genome shotgun (WGS) entry which is preliminary data.</text>
</comment>
<feature type="domain" description="Carboxymuconolactone decarboxylase-like" evidence="1">
    <location>
        <begin position="39"/>
        <end position="121"/>
    </location>
</feature>